<feature type="region of interest" description="Disordered" evidence="2">
    <location>
        <begin position="829"/>
        <end position="857"/>
    </location>
</feature>
<dbReference type="Gene3D" id="3.90.132.10">
    <property type="entry name" value="Leishmanolysin , domain 2"/>
    <property type="match status" value="1"/>
</dbReference>
<organism evidence="4 5">
    <name type="scientific">Nostoc spongiaeforme FACHB-130</name>
    <dbReference type="NCBI Taxonomy" id="1357510"/>
    <lineage>
        <taxon>Bacteria</taxon>
        <taxon>Bacillati</taxon>
        <taxon>Cyanobacteriota</taxon>
        <taxon>Cyanophyceae</taxon>
        <taxon>Nostocales</taxon>
        <taxon>Nostocaceae</taxon>
        <taxon>Nostoc</taxon>
    </lineage>
</organism>
<dbReference type="EMBL" id="JACJTB010000002">
    <property type="protein sequence ID" value="MBD2593201.1"/>
    <property type="molecule type" value="Genomic_DNA"/>
</dbReference>
<feature type="region of interest" description="Disordered" evidence="2">
    <location>
        <begin position="665"/>
        <end position="688"/>
    </location>
</feature>
<dbReference type="Gene3D" id="3.10.350.10">
    <property type="entry name" value="LysM domain"/>
    <property type="match status" value="1"/>
</dbReference>
<dbReference type="InterPro" id="IPR036779">
    <property type="entry name" value="LysM_dom_sf"/>
</dbReference>
<evidence type="ECO:0000256" key="2">
    <source>
        <dbReference type="SAM" id="MobiDB-lite"/>
    </source>
</evidence>
<reference evidence="4 5" key="1">
    <citation type="journal article" date="2020" name="ISME J.">
        <title>Comparative genomics reveals insights into cyanobacterial evolution and habitat adaptation.</title>
        <authorList>
            <person name="Chen M.Y."/>
            <person name="Teng W.K."/>
            <person name="Zhao L."/>
            <person name="Hu C.X."/>
            <person name="Zhou Y.K."/>
            <person name="Han B.P."/>
            <person name="Song L.R."/>
            <person name="Shu W.S."/>
        </authorList>
    </citation>
    <scope>NUCLEOTIDE SEQUENCE [LARGE SCALE GENOMIC DNA]</scope>
    <source>
        <strain evidence="4 5">FACHB-130</strain>
    </source>
</reference>
<sequence>MSLFGFAGKKGQKAKKSKKSKPREIWQGKSFALDDIITPSVLVGGGENSPDPSLVDLYAVPGSEFDLIQSDLLQALDPNSLDLLNQPHTSLLNHQIMNDWLVDPSSQSLPFFDSPGVSANSLTESIQTFDTANACPTGDKILPGDSNFPGGKAPVVSQTHVDTGGNNLVNPTSIIRSAIQDVIDQVSDIDPIDIYRVNINDLKNADISVLSGEISVNYLMPSGQFLGSQIFSKGNYTLQPPAGITDDVIVKIDYQGDTPGTYILNGFESKAAEPFNINLEFEGNLTASQQAIIQAAAKSIESMITQGLPTAIVDGKLIDDVNFKISTINLDGEGGTAARTKIDFMRFGTMLPAQSITQFDAADIAELERSGELFSVVQHELLHGLGFGNLWEAKGLVDYAGTPLAQYNGKEAVKAFNELGGLTDHIALENQGDGSAGLHWNESLFQDEVMTADYNNAQGGNAPISLVTIASLADLGYQVNLNRATPNFGLFGGQKFKPEDLTPEQIEAFRELAETSFGNPDEEFIYATMPEVDPDTVAPEIWAHAERFWRNGQYYDWQRYQIKSGDTLSGIAQKTLGNAGYDYYMWIANHNGIPNPNYIVAGNWIEIPVYHPNYEWEQEQERLRREAELRQRQEEEARIRQQQEEQFQREQERIRQEEEARRREAEAKQRELEEQERRLREEMERRRQEEERIREMERQAEIARQQGKGGLDWFIAKSLPEFGPVDPFETKLTGETVGNLVPDDYYRFTLSRPGRIDARLMRLLADADLVLYDARNRPISYSMRDGITDEQIVADLIPGTYMLRVNSPKGVTTDYDLIVKFKHKLSQTEIGPPPGWQVGGGKSGNSSNSSGSGSISSGVTFADPRIKRIYDTALNNFVIPERAKANTQIQQLVREKQSYEQELQQLLDQMNGEQRAKVHRALDGIRDERRAWVDSAANPIKNGIDSTADWIINQIESKIPSQAYSISWFGDQLRSAKDSFKGAVNGARSWLKAKVDWVQTGVKDAIWQFTEALKNAYRTGAEINSSIETAAQKLKEKIDSLVGNINNWVSEFKGKILGSIQWLRNVGVNIPEVKIFGKTITSGFKWNFYDGVVEPLANSLANGIKSSVTSVGDFAKGTVDWIKPRAQKAVAAIVDAIFGDKTGHLYNKIHNVDQQIEATKTGLERAIASVGQKILSIARQIEALLTDPEERKRVLDALWQWGFKTAEEAYNFVVKKRDEVRKQIEAEKEARQKIEEEARRKAEEEARRKAEEEAWLEEKIQLSPTQEQLFKQVILRGNSQLIGDYNFLKSIAKQNIRELSSFSGVDLPESEILGQEFLNEPGSIFRRFSYMQVLQNKLGMISLEKAYDAYERIGDAINSYSFNDPALEQMISANTNKIVQQNYDELHEITEKYKSLYSFNIVNSLKDSANGIFRAVGLGLHFSRILVEIKTLPGTSLVKSAYDSLGDGSSGYSGNSVGLDEKFKMGKAIYDARFDIQDALDALFKGDFNKMSEKLLHVLSIAKDIEGVSKSAATGNIAAASAFIKLTENAEEFINLNSLLNNLKQIQGTHMNSDDISFVDWSRTYSSVSTLVSVVKFMSVLVSHISNGLSSTQIANFKTDKMTGYLDTASNILESAKDAIWNIFQELNATDIRNQNAIYSYATEYNHSAIKVAQKVVSYVAQEASSKL</sequence>
<feature type="compositionally biased region" description="Basic residues" evidence="2">
    <location>
        <begin position="10"/>
        <end position="21"/>
    </location>
</feature>
<dbReference type="PANTHER" id="PTHR14383">
    <property type="entry name" value="SWAP-70 RECOMBINASE"/>
    <property type="match status" value="1"/>
</dbReference>
<feature type="coiled-coil region" evidence="1">
    <location>
        <begin position="882"/>
        <end position="916"/>
    </location>
</feature>
<evidence type="ECO:0000256" key="1">
    <source>
        <dbReference type="SAM" id="Coils"/>
    </source>
</evidence>
<dbReference type="CDD" id="cd00118">
    <property type="entry name" value="LysM"/>
    <property type="match status" value="1"/>
</dbReference>
<dbReference type="SMART" id="SM00257">
    <property type="entry name" value="LysM"/>
    <property type="match status" value="1"/>
</dbReference>
<name>A0ABR8FQT2_9NOSO</name>
<comment type="caution">
    <text evidence="4">The sequence shown here is derived from an EMBL/GenBank/DDBJ whole genome shotgun (WGS) entry which is preliminary data.</text>
</comment>
<evidence type="ECO:0000313" key="5">
    <source>
        <dbReference type="Proteomes" id="UP000603457"/>
    </source>
</evidence>
<keyword evidence="1" id="KW-0175">Coiled coil</keyword>
<evidence type="ECO:0000313" key="4">
    <source>
        <dbReference type="EMBL" id="MBD2593201.1"/>
    </source>
</evidence>
<dbReference type="SUPFAM" id="SSF89260">
    <property type="entry name" value="Collagen-binding domain"/>
    <property type="match status" value="1"/>
</dbReference>
<accession>A0ABR8FQT2</accession>
<dbReference type="RefSeq" id="WP_190966162.1">
    <property type="nucleotide sequence ID" value="NZ_JACJTB010000002.1"/>
</dbReference>
<dbReference type="SUPFAM" id="SSF55486">
    <property type="entry name" value="Metalloproteases ('zincins'), catalytic domain"/>
    <property type="match status" value="1"/>
</dbReference>
<dbReference type="PROSITE" id="PS51782">
    <property type="entry name" value="LYSM"/>
    <property type="match status" value="1"/>
</dbReference>
<evidence type="ECO:0000259" key="3">
    <source>
        <dbReference type="PROSITE" id="PS51782"/>
    </source>
</evidence>
<protein>
    <submittedName>
        <fullName evidence="4">LysM peptidoglycan-binding domain-containing protein</fullName>
    </submittedName>
</protein>
<dbReference type="Proteomes" id="UP000603457">
    <property type="component" value="Unassembled WGS sequence"/>
</dbReference>
<dbReference type="InterPro" id="IPR018392">
    <property type="entry name" value="LysM"/>
</dbReference>
<dbReference type="Gene3D" id="2.60.120.380">
    <property type="match status" value="1"/>
</dbReference>
<proteinExistence type="predicted"/>
<keyword evidence="5" id="KW-1185">Reference proteome</keyword>
<dbReference type="PANTHER" id="PTHR14383:SF5">
    <property type="entry name" value="RUN DOMAIN-CONTAINING PROTEIN"/>
    <property type="match status" value="1"/>
</dbReference>
<feature type="compositionally biased region" description="Low complexity" evidence="2">
    <location>
        <begin position="844"/>
        <end position="857"/>
    </location>
</feature>
<feature type="region of interest" description="Disordered" evidence="2">
    <location>
        <begin position="1"/>
        <end position="23"/>
    </location>
</feature>
<feature type="coiled-coil region" evidence="1">
    <location>
        <begin position="1217"/>
        <end position="1259"/>
    </location>
</feature>
<feature type="domain" description="LysM" evidence="3">
    <location>
        <begin position="558"/>
        <end position="607"/>
    </location>
</feature>
<gene>
    <name evidence="4" type="ORF">H6G74_02515</name>
</gene>